<sequence>MSPVFFMLTSLIDTAQLAARPGVRAKEGSIGRRPPQHTKDQAPANPTPKFQRYPSVPATHTPTRYTPMHRLAGQPLHQSEATSQSTPHTARPRPPRKSPAPPTEARDRDPRKSNRS</sequence>
<dbReference type="EMBL" id="JAHHUM010000291">
    <property type="protein sequence ID" value="KAK5621868.1"/>
    <property type="molecule type" value="Genomic_DNA"/>
</dbReference>
<dbReference type="AlphaFoldDB" id="A0AAV9SL87"/>
<keyword evidence="4" id="KW-1185">Reference proteome</keyword>
<feature type="region of interest" description="Disordered" evidence="1">
    <location>
        <begin position="18"/>
        <end position="116"/>
    </location>
</feature>
<feature type="compositionally biased region" description="Basic and acidic residues" evidence="1">
    <location>
        <begin position="104"/>
        <end position="116"/>
    </location>
</feature>
<protein>
    <submittedName>
        <fullName evidence="3">Uncharacterized protein</fullName>
    </submittedName>
</protein>
<dbReference type="Proteomes" id="UP001311232">
    <property type="component" value="Unassembled WGS sequence"/>
</dbReference>
<name>A0AAV9SL87_9TELE</name>
<evidence type="ECO:0000256" key="1">
    <source>
        <dbReference type="SAM" id="MobiDB-lite"/>
    </source>
</evidence>
<feature type="chain" id="PRO_5043990177" evidence="2">
    <location>
        <begin position="26"/>
        <end position="116"/>
    </location>
</feature>
<feature type="signal peptide" evidence="2">
    <location>
        <begin position="1"/>
        <end position="25"/>
    </location>
</feature>
<reference evidence="3 4" key="1">
    <citation type="submission" date="2021-06" db="EMBL/GenBank/DDBJ databases">
        <authorList>
            <person name="Palmer J.M."/>
        </authorList>
    </citation>
    <scope>NUCLEOTIDE SEQUENCE [LARGE SCALE GENOMIC DNA]</scope>
    <source>
        <strain evidence="3 4">MEX-2019</strain>
        <tissue evidence="3">Muscle</tissue>
    </source>
</reference>
<keyword evidence="2" id="KW-0732">Signal</keyword>
<evidence type="ECO:0000313" key="3">
    <source>
        <dbReference type="EMBL" id="KAK5621868.1"/>
    </source>
</evidence>
<organism evidence="3 4">
    <name type="scientific">Crenichthys baileyi</name>
    <name type="common">White River springfish</name>
    <dbReference type="NCBI Taxonomy" id="28760"/>
    <lineage>
        <taxon>Eukaryota</taxon>
        <taxon>Metazoa</taxon>
        <taxon>Chordata</taxon>
        <taxon>Craniata</taxon>
        <taxon>Vertebrata</taxon>
        <taxon>Euteleostomi</taxon>
        <taxon>Actinopterygii</taxon>
        <taxon>Neopterygii</taxon>
        <taxon>Teleostei</taxon>
        <taxon>Neoteleostei</taxon>
        <taxon>Acanthomorphata</taxon>
        <taxon>Ovalentaria</taxon>
        <taxon>Atherinomorphae</taxon>
        <taxon>Cyprinodontiformes</taxon>
        <taxon>Goodeidae</taxon>
        <taxon>Crenichthys</taxon>
    </lineage>
</organism>
<evidence type="ECO:0000313" key="4">
    <source>
        <dbReference type="Proteomes" id="UP001311232"/>
    </source>
</evidence>
<accession>A0AAV9SL87</accession>
<gene>
    <name evidence="3" type="ORF">CRENBAI_003558</name>
</gene>
<proteinExistence type="predicted"/>
<comment type="caution">
    <text evidence="3">The sequence shown here is derived from an EMBL/GenBank/DDBJ whole genome shotgun (WGS) entry which is preliminary data.</text>
</comment>
<feature type="compositionally biased region" description="Polar residues" evidence="1">
    <location>
        <begin position="76"/>
        <end position="88"/>
    </location>
</feature>
<evidence type="ECO:0000256" key="2">
    <source>
        <dbReference type="SAM" id="SignalP"/>
    </source>
</evidence>